<dbReference type="AlphaFoldDB" id="X1REV6"/>
<organism evidence="2">
    <name type="scientific">marine sediment metagenome</name>
    <dbReference type="NCBI Taxonomy" id="412755"/>
    <lineage>
        <taxon>unclassified sequences</taxon>
        <taxon>metagenomes</taxon>
        <taxon>ecological metagenomes</taxon>
    </lineage>
</organism>
<dbReference type="PANTHER" id="PTHR10458">
    <property type="entry name" value="PEPTIDE DEFORMYLASE"/>
    <property type="match status" value="1"/>
</dbReference>
<dbReference type="PRINTS" id="PR01576">
    <property type="entry name" value="PDEFORMYLASE"/>
</dbReference>
<dbReference type="Pfam" id="PF01327">
    <property type="entry name" value="Pep_deformylase"/>
    <property type="match status" value="1"/>
</dbReference>
<reference evidence="2" key="1">
    <citation type="journal article" date="2014" name="Front. Microbiol.">
        <title>High frequency of phylogenetically diverse reductive dehalogenase-homologous genes in deep subseafloor sedimentary metagenomes.</title>
        <authorList>
            <person name="Kawai M."/>
            <person name="Futagami T."/>
            <person name="Toyoda A."/>
            <person name="Takaki Y."/>
            <person name="Nishi S."/>
            <person name="Hori S."/>
            <person name="Arai W."/>
            <person name="Tsubouchi T."/>
            <person name="Morono Y."/>
            <person name="Uchiyama I."/>
            <person name="Ito T."/>
            <person name="Fujiyama A."/>
            <person name="Inagaki F."/>
            <person name="Takami H."/>
        </authorList>
    </citation>
    <scope>NUCLEOTIDE SEQUENCE</scope>
    <source>
        <strain evidence="2">Expedition CK06-06</strain>
    </source>
</reference>
<accession>X1REV6</accession>
<dbReference type="Gene3D" id="3.90.45.10">
    <property type="entry name" value="Peptide deformylase"/>
    <property type="match status" value="1"/>
</dbReference>
<sequence length="144" mass="16540">MEIITDIEKLRKPARLIEPADDFTEFVELADLLLSEMIAHNGQGLAANQLGYDKRIFVMNLNQGIPICIINPMIMKTRGNYESNEACLSLPGVIVRVKRPYEIKVKGVNKYFRSVNYRFRGIESRRACHEIDHLDGKLIIDYKS</sequence>
<comment type="caution">
    <text evidence="2">The sequence shown here is derived from an EMBL/GenBank/DDBJ whole genome shotgun (WGS) entry which is preliminary data.</text>
</comment>
<comment type="similarity">
    <text evidence="1">Belongs to the polypeptide deformylase family.</text>
</comment>
<dbReference type="GO" id="GO:0042586">
    <property type="term" value="F:peptide deformylase activity"/>
    <property type="evidence" value="ECO:0007669"/>
    <property type="project" value="InterPro"/>
</dbReference>
<dbReference type="HAMAP" id="MF_00163">
    <property type="entry name" value="Pep_deformylase"/>
    <property type="match status" value="1"/>
</dbReference>
<dbReference type="InterPro" id="IPR036821">
    <property type="entry name" value="Peptide_deformylase_sf"/>
</dbReference>
<dbReference type="SUPFAM" id="SSF56420">
    <property type="entry name" value="Peptide deformylase"/>
    <property type="match status" value="1"/>
</dbReference>
<gene>
    <name evidence="2" type="ORF">S12H4_05013</name>
</gene>
<dbReference type="PIRSF" id="PIRSF004749">
    <property type="entry name" value="Pep_def"/>
    <property type="match status" value="1"/>
</dbReference>
<dbReference type="PANTHER" id="PTHR10458:SF22">
    <property type="entry name" value="PEPTIDE DEFORMYLASE"/>
    <property type="match status" value="1"/>
</dbReference>
<proteinExistence type="inferred from homology"/>
<dbReference type="EMBL" id="BARW01001613">
    <property type="protein sequence ID" value="GAI61685.1"/>
    <property type="molecule type" value="Genomic_DNA"/>
</dbReference>
<name>X1REV6_9ZZZZ</name>
<protein>
    <recommendedName>
        <fullName evidence="3">Peptide deformylase</fullName>
    </recommendedName>
</protein>
<evidence type="ECO:0000313" key="2">
    <source>
        <dbReference type="EMBL" id="GAI61685.1"/>
    </source>
</evidence>
<dbReference type="InterPro" id="IPR023635">
    <property type="entry name" value="Peptide_deformylase"/>
</dbReference>
<evidence type="ECO:0008006" key="3">
    <source>
        <dbReference type="Google" id="ProtNLM"/>
    </source>
</evidence>
<evidence type="ECO:0000256" key="1">
    <source>
        <dbReference type="ARBA" id="ARBA00010759"/>
    </source>
</evidence>
<dbReference type="CDD" id="cd00487">
    <property type="entry name" value="Pep_deformylase"/>
    <property type="match status" value="1"/>
</dbReference>